<dbReference type="Gene3D" id="3.30.1360.80">
    <property type="entry name" value="S-ribosylhomocysteinase (LuxS)"/>
    <property type="match status" value="1"/>
</dbReference>
<evidence type="ECO:0000313" key="1">
    <source>
        <dbReference type="EMBL" id="SCJ64281.1"/>
    </source>
</evidence>
<dbReference type="EMBL" id="FMHG01000001">
    <property type="protein sequence ID" value="SCJ64281.1"/>
    <property type="molecule type" value="Genomic_DNA"/>
</dbReference>
<sequence length="56" mass="6436">MRDFTFIADYQNPISGASRIECGNYRGHDLGQCRQYAQKMCGMLQNWSVEQLTCLS</sequence>
<keyword evidence="1" id="KW-0456">Lyase</keyword>
<dbReference type="InterPro" id="IPR011249">
    <property type="entry name" value="Metalloenz_LuxS/M16"/>
</dbReference>
<dbReference type="InterPro" id="IPR037005">
    <property type="entry name" value="LuxS_sf"/>
</dbReference>
<protein>
    <submittedName>
        <fullName evidence="1">S-ribosylhomocysteine lyase</fullName>
        <ecNumber evidence="1">4.4.1.21</ecNumber>
    </submittedName>
</protein>
<accession>A0A1C6I2Z2</accession>
<dbReference type="GO" id="GO:0043768">
    <property type="term" value="F:S-ribosylhomocysteine lyase activity"/>
    <property type="evidence" value="ECO:0007669"/>
    <property type="project" value="UniProtKB-EC"/>
</dbReference>
<dbReference type="GO" id="GO:0009372">
    <property type="term" value="P:quorum sensing"/>
    <property type="evidence" value="ECO:0007669"/>
    <property type="project" value="InterPro"/>
</dbReference>
<dbReference type="EC" id="4.4.1.21" evidence="1"/>
<dbReference type="SUPFAM" id="SSF63411">
    <property type="entry name" value="LuxS/MPP-like metallohydrolase"/>
    <property type="match status" value="1"/>
</dbReference>
<reference evidence="1" key="1">
    <citation type="submission" date="2015-09" db="EMBL/GenBank/DDBJ databases">
        <authorList>
            <consortium name="Pathogen Informatics"/>
        </authorList>
    </citation>
    <scope>NUCLEOTIDE SEQUENCE</scope>
    <source>
        <strain evidence="1">2789STDY5834896</strain>
    </source>
</reference>
<dbReference type="AlphaFoldDB" id="A0A1C6I2Z2"/>
<dbReference type="GO" id="GO:0005506">
    <property type="term" value="F:iron ion binding"/>
    <property type="evidence" value="ECO:0007669"/>
    <property type="project" value="InterPro"/>
</dbReference>
<organism evidence="1">
    <name type="scientific">uncultured Anaerotruncus sp</name>
    <dbReference type="NCBI Taxonomy" id="905011"/>
    <lineage>
        <taxon>Bacteria</taxon>
        <taxon>Bacillati</taxon>
        <taxon>Bacillota</taxon>
        <taxon>Clostridia</taxon>
        <taxon>Eubacteriales</taxon>
        <taxon>Oscillospiraceae</taxon>
        <taxon>Anaerotruncus</taxon>
        <taxon>environmental samples</taxon>
    </lineage>
</organism>
<name>A0A1C6I2Z2_9FIRM</name>
<proteinExistence type="predicted"/>
<gene>
    <name evidence="1" type="primary">luxS_1</name>
    <name evidence="1" type="ORF">SAMEA3545359_01210</name>
</gene>